<dbReference type="Proteomes" id="UP000199518">
    <property type="component" value="Unassembled WGS sequence"/>
</dbReference>
<reference evidence="3" key="1">
    <citation type="submission" date="2016-10" db="EMBL/GenBank/DDBJ databases">
        <authorList>
            <person name="Varghese N."/>
            <person name="Submissions S."/>
        </authorList>
    </citation>
    <scope>NUCLEOTIDE SEQUENCE [LARGE SCALE GENOMIC DNA]</scope>
    <source>
        <strain evidence="3">DSM 26348</strain>
    </source>
</reference>
<dbReference type="STRING" id="1576369.SAMN05421753_104262"/>
<organism evidence="2 3">
    <name type="scientific">Planctomicrobium piriforme</name>
    <dbReference type="NCBI Taxonomy" id="1576369"/>
    <lineage>
        <taxon>Bacteria</taxon>
        <taxon>Pseudomonadati</taxon>
        <taxon>Planctomycetota</taxon>
        <taxon>Planctomycetia</taxon>
        <taxon>Planctomycetales</taxon>
        <taxon>Planctomycetaceae</taxon>
        <taxon>Planctomicrobium</taxon>
    </lineage>
</organism>
<dbReference type="RefSeq" id="WP_092048679.1">
    <property type="nucleotide sequence ID" value="NZ_FOQD01000004.1"/>
</dbReference>
<keyword evidence="3" id="KW-1185">Reference proteome</keyword>
<feature type="transmembrane region" description="Helical" evidence="1">
    <location>
        <begin position="45"/>
        <end position="70"/>
    </location>
</feature>
<feature type="transmembrane region" description="Helical" evidence="1">
    <location>
        <begin position="118"/>
        <end position="139"/>
    </location>
</feature>
<sequence length="151" mass="16600">MIVSSRVLQFLKIGLFVFGFLSAILDDLISGELAHRLVDILLNYPVIFLPLLSGAPAISAALVMLGIGWHRPKFRSFITIDLPGNATPMDVLQLFTAHQTGCALGHLAAWIAVRDWSFLLLSAICLYGTLCFLAGIWVLSRYGNVEEKPED</sequence>
<feature type="transmembrane region" description="Helical" evidence="1">
    <location>
        <begin position="7"/>
        <end position="25"/>
    </location>
</feature>
<evidence type="ECO:0000256" key="1">
    <source>
        <dbReference type="SAM" id="Phobius"/>
    </source>
</evidence>
<evidence type="ECO:0000313" key="2">
    <source>
        <dbReference type="EMBL" id="SFH99429.1"/>
    </source>
</evidence>
<proteinExistence type="predicted"/>
<protein>
    <submittedName>
        <fullName evidence="2">Uncharacterized protein</fullName>
    </submittedName>
</protein>
<dbReference type="EMBL" id="FOQD01000004">
    <property type="protein sequence ID" value="SFH99429.1"/>
    <property type="molecule type" value="Genomic_DNA"/>
</dbReference>
<name>A0A1I3EKC5_9PLAN</name>
<gene>
    <name evidence="2" type="ORF">SAMN05421753_104262</name>
</gene>
<keyword evidence="1" id="KW-1133">Transmembrane helix</keyword>
<dbReference type="AlphaFoldDB" id="A0A1I3EKC5"/>
<keyword evidence="1" id="KW-0472">Membrane</keyword>
<evidence type="ECO:0000313" key="3">
    <source>
        <dbReference type="Proteomes" id="UP000199518"/>
    </source>
</evidence>
<keyword evidence="1" id="KW-0812">Transmembrane</keyword>
<accession>A0A1I3EKC5</accession>